<keyword evidence="1" id="KW-0472">Membrane</keyword>
<sequence length="432" mass="45279">MTGDTTAVPTPVIFTRAADWAHGRPFGCRAGEDLRRTLIELTGPPRIGACGLDAAVPLPEDWLTTLGAREVAVNWPVTTPGVDAVVFVHAGTVPPRVRSRMLAGPALFVRVPDLGEDAARQVIAALTPAAVLGARTHLLAGELHALAARHPGLAPGLESIAVLADPVMMPAVRVAVIGPEEARRGAVTHELSHALPDVEIVDHGDVEAVVAVAPARGWGATDAPTLADAARRVGRLVSTAPLPAGVAGHHTVEGELAAVLTAVLDRPRTVELPEPRPGAWSRAADHLERRRRRTLELRLQEAVALAGDDNRAALASFRRLARQLGGGEVTEPGREVLLEPLAQAGLLAVLAGAAVGRLVWALDPVTGAGAGIAVGALVGWLRWRRAHRQRWTAWAGEQAGRLRRGYLQAGGAGGAPAGPQAWLRRALTRAHD</sequence>
<accession>M1PAA1</accession>
<evidence type="ECO:0000313" key="2">
    <source>
        <dbReference type="EMBL" id="AGF73596.1"/>
    </source>
</evidence>
<reference evidence="2 3" key="1">
    <citation type="journal article" date="2012" name="Stand. Genomic Sci.">
        <title>Genome sequence of the halotolerant bacterium Corynebacterium halotolerans type strain YIM 70093(T) (= DSM 44683(T)).</title>
        <authorList>
            <person name="Ruckert C."/>
            <person name="Albersmeier A."/>
            <person name="Al-Dilaimi A."/>
            <person name="Niehaus K."/>
            <person name="Szczepanowski R."/>
            <person name="Kalinowski J."/>
        </authorList>
    </citation>
    <scope>NUCLEOTIDE SEQUENCE [LARGE SCALE GENOMIC DNA]</scope>
    <source>
        <strain evidence="2">YIM 70093</strain>
    </source>
</reference>
<keyword evidence="3" id="KW-1185">Reference proteome</keyword>
<proteinExistence type="predicted"/>
<evidence type="ECO:0000256" key="1">
    <source>
        <dbReference type="SAM" id="Phobius"/>
    </source>
</evidence>
<name>M1PAA1_9CORY</name>
<feature type="transmembrane region" description="Helical" evidence="1">
    <location>
        <begin position="366"/>
        <end position="383"/>
    </location>
</feature>
<evidence type="ECO:0000313" key="3">
    <source>
        <dbReference type="Proteomes" id="UP000011723"/>
    </source>
</evidence>
<dbReference type="HOGENOM" id="CLU_634178_0_0_11"/>
<dbReference type="RefSeq" id="WP_015402010.1">
    <property type="nucleotide sequence ID" value="NC_020302.1"/>
</dbReference>
<protein>
    <submittedName>
        <fullName evidence="2">Uncharacterized protein</fullName>
    </submittedName>
</protein>
<dbReference type="PATRIC" id="fig|1121362.3.peg.2639"/>
<keyword evidence="1" id="KW-1133">Transmembrane helix</keyword>
<dbReference type="eggNOG" id="ENOG5031I8Y">
    <property type="taxonomic scope" value="Bacteria"/>
</dbReference>
<dbReference type="OrthoDB" id="4410120at2"/>
<dbReference type="KEGG" id="chn:A605_13000"/>
<dbReference type="EMBL" id="CP003697">
    <property type="protein sequence ID" value="AGF73596.1"/>
    <property type="molecule type" value="Genomic_DNA"/>
</dbReference>
<keyword evidence="1" id="KW-0812">Transmembrane</keyword>
<gene>
    <name evidence="2" type="ORF">A605_13000</name>
</gene>
<dbReference type="AlphaFoldDB" id="M1PAA1"/>
<dbReference type="STRING" id="1121362.A605_13000"/>
<dbReference type="Proteomes" id="UP000011723">
    <property type="component" value="Chromosome"/>
</dbReference>
<organism evidence="2 3">
    <name type="scientific">Corynebacterium halotolerans YIM 70093 = DSM 44683</name>
    <dbReference type="NCBI Taxonomy" id="1121362"/>
    <lineage>
        <taxon>Bacteria</taxon>
        <taxon>Bacillati</taxon>
        <taxon>Actinomycetota</taxon>
        <taxon>Actinomycetes</taxon>
        <taxon>Mycobacteriales</taxon>
        <taxon>Corynebacteriaceae</taxon>
        <taxon>Corynebacterium</taxon>
    </lineage>
</organism>